<comment type="cofactor">
    <cofactor evidence="9">
        <name>Mg(2+)</name>
        <dbReference type="ChEBI" id="CHEBI:18420"/>
    </cofactor>
    <text evidence="9">Binds 1 Mg(2+) ion.</text>
</comment>
<evidence type="ECO:0000256" key="3">
    <source>
        <dbReference type="ARBA" id="ARBA00022553"/>
    </source>
</evidence>
<feature type="active site" description="Phosphoserine intermediate" evidence="8">
    <location>
        <position position="133"/>
    </location>
</feature>
<dbReference type="EMBL" id="KZ819289">
    <property type="protein sequence ID" value="PWN99073.1"/>
    <property type="molecule type" value="Genomic_DNA"/>
</dbReference>
<dbReference type="Proteomes" id="UP000245946">
    <property type="component" value="Unassembled WGS sequence"/>
</dbReference>
<evidence type="ECO:0000256" key="2">
    <source>
        <dbReference type="ARBA" id="ARBA00012647"/>
    </source>
</evidence>
<dbReference type="Pfam" id="PF00245">
    <property type="entry name" value="Alk_phosphatase"/>
    <property type="match status" value="1"/>
</dbReference>
<dbReference type="AlphaFoldDB" id="A0A316ZFM5"/>
<dbReference type="STRING" id="58919.A0A316ZFM5"/>
<dbReference type="PROSITE" id="PS00123">
    <property type="entry name" value="ALKALINE_PHOSPHATASE"/>
    <property type="match status" value="1"/>
</dbReference>
<evidence type="ECO:0000256" key="4">
    <source>
        <dbReference type="ARBA" id="ARBA00022723"/>
    </source>
</evidence>
<dbReference type="Gene3D" id="1.10.60.40">
    <property type="match status" value="1"/>
</dbReference>
<keyword evidence="7 9" id="KW-0460">Magnesium</keyword>
<evidence type="ECO:0000256" key="7">
    <source>
        <dbReference type="ARBA" id="ARBA00022842"/>
    </source>
</evidence>
<dbReference type="GeneID" id="37267695"/>
<dbReference type="PANTHER" id="PTHR11596:SF5">
    <property type="entry name" value="ALKALINE PHOSPHATASE"/>
    <property type="match status" value="1"/>
</dbReference>
<dbReference type="GO" id="GO:0046872">
    <property type="term" value="F:metal ion binding"/>
    <property type="evidence" value="ECO:0007669"/>
    <property type="project" value="UniProtKB-KW"/>
</dbReference>
<keyword evidence="4 9" id="KW-0479">Metal-binding</keyword>
<dbReference type="PANTHER" id="PTHR11596">
    <property type="entry name" value="ALKALINE PHOSPHATASE"/>
    <property type="match status" value="1"/>
</dbReference>
<feature type="binding site" evidence="9">
    <location>
        <position position="81"/>
    </location>
    <ligand>
        <name>Mg(2+)</name>
        <dbReference type="ChEBI" id="CHEBI:18420"/>
    </ligand>
</feature>
<keyword evidence="13" id="KW-1185">Reference proteome</keyword>
<evidence type="ECO:0000256" key="9">
    <source>
        <dbReference type="PIRSR" id="PIRSR601952-2"/>
    </source>
</evidence>
<evidence type="ECO:0000256" key="8">
    <source>
        <dbReference type="PIRSR" id="PIRSR601952-1"/>
    </source>
</evidence>
<dbReference type="GO" id="GO:0000329">
    <property type="term" value="C:fungal-type vacuole membrane"/>
    <property type="evidence" value="ECO:0007669"/>
    <property type="project" value="TreeGrafter"/>
</dbReference>
<reference evidence="12 13" key="1">
    <citation type="journal article" date="2018" name="Mol. Biol. Evol.">
        <title>Broad Genomic Sampling Reveals a Smut Pathogenic Ancestry of the Fungal Clade Ustilaginomycotina.</title>
        <authorList>
            <person name="Kijpornyongpan T."/>
            <person name="Mondo S.J."/>
            <person name="Barry K."/>
            <person name="Sandor L."/>
            <person name="Lee J."/>
            <person name="Lipzen A."/>
            <person name="Pangilinan J."/>
            <person name="LaButti K."/>
            <person name="Hainaut M."/>
            <person name="Henrissat B."/>
            <person name="Grigoriev I.V."/>
            <person name="Spatafora J.W."/>
            <person name="Aime M.C."/>
        </authorList>
    </citation>
    <scope>NUCLEOTIDE SEQUENCE [LARGE SCALE GENOMIC DNA]</scope>
    <source>
        <strain evidence="12 13">MCA 4186</strain>
    </source>
</reference>
<comment type="similarity">
    <text evidence="1 10">Belongs to the alkaline phosphatase family.</text>
</comment>
<dbReference type="InterPro" id="IPR018299">
    <property type="entry name" value="Alkaline_phosphatase_AS"/>
</dbReference>
<feature type="binding site" evidence="9">
    <location>
        <position position="563"/>
    </location>
    <ligand>
        <name>Zn(2+)</name>
        <dbReference type="ChEBI" id="CHEBI:29105"/>
        <label>2</label>
    </ligand>
</feature>
<feature type="binding site" evidence="9">
    <location>
        <position position="184"/>
    </location>
    <ligand>
        <name>Mg(2+)</name>
        <dbReference type="ChEBI" id="CHEBI:18420"/>
    </ligand>
</feature>
<evidence type="ECO:0000256" key="5">
    <source>
        <dbReference type="ARBA" id="ARBA00022801"/>
    </source>
</evidence>
<organism evidence="12 13">
    <name type="scientific">Tilletiopsis washingtonensis</name>
    <dbReference type="NCBI Taxonomy" id="58919"/>
    <lineage>
        <taxon>Eukaryota</taxon>
        <taxon>Fungi</taxon>
        <taxon>Dikarya</taxon>
        <taxon>Basidiomycota</taxon>
        <taxon>Ustilaginomycotina</taxon>
        <taxon>Exobasidiomycetes</taxon>
        <taxon>Entylomatales</taxon>
        <taxon>Entylomatales incertae sedis</taxon>
        <taxon>Tilletiopsis</taxon>
    </lineage>
</organism>
<feature type="binding site" evidence="9">
    <location>
        <position position="383"/>
    </location>
    <ligand>
        <name>Zn(2+)</name>
        <dbReference type="ChEBI" id="CHEBI:29105"/>
        <label>2</label>
    </ligand>
</feature>
<dbReference type="Gene3D" id="3.40.720.10">
    <property type="entry name" value="Alkaline Phosphatase, subunit A"/>
    <property type="match status" value="1"/>
</dbReference>
<protein>
    <recommendedName>
        <fullName evidence="2 11">Alkaline phosphatase</fullName>
        <ecNumber evidence="2 11">3.1.3.1</ecNumber>
    </recommendedName>
</protein>
<evidence type="ECO:0000256" key="6">
    <source>
        <dbReference type="ARBA" id="ARBA00022833"/>
    </source>
</evidence>
<proteinExistence type="inferred from homology"/>
<feature type="binding site" evidence="9">
    <location>
        <position position="186"/>
    </location>
    <ligand>
        <name>Mg(2+)</name>
        <dbReference type="ChEBI" id="CHEBI:18420"/>
    </ligand>
</feature>
<dbReference type="PRINTS" id="PR00113">
    <property type="entry name" value="ALKPHPHTASE"/>
</dbReference>
<dbReference type="OrthoDB" id="5818554at2759"/>
<feature type="binding site" evidence="9">
    <location>
        <position position="374"/>
    </location>
    <ligand>
        <name>Mg(2+)</name>
        <dbReference type="ChEBI" id="CHEBI:18420"/>
    </ligand>
</feature>
<name>A0A316ZFM5_9BASI</name>
<evidence type="ECO:0000313" key="13">
    <source>
        <dbReference type="Proteomes" id="UP000245946"/>
    </source>
</evidence>
<dbReference type="CDD" id="cd16012">
    <property type="entry name" value="ALP"/>
    <property type="match status" value="1"/>
</dbReference>
<evidence type="ECO:0000256" key="11">
    <source>
        <dbReference type="RuleBase" id="RU003947"/>
    </source>
</evidence>
<feature type="binding site" evidence="9">
    <location>
        <position position="426"/>
    </location>
    <ligand>
        <name>Zn(2+)</name>
        <dbReference type="ChEBI" id="CHEBI:29105"/>
        <label>2</label>
    </ligand>
</feature>
<keyword evidence="6 9" id="KW-0862">Zinc</keyword>
<keyword evidence="5 11" id="KW-0378">Hydrolase</keyword>
<dbReference type="SMART" id="SM00098">
    <property type="entry name" value="alkPPc"/>
    <property type="match status" value="1"/>
</dbReference>
<feature type="binding site" evidence="9">
    <location>
        <position position="81"/>
    </location>
    <ligand>
        <name>Zn(2+)</name>
        <dbReference type="ChEBI" id="CHEBI:29105"/>
        <label>2</label>
    </ligand>
</feature>
<dbReference type="SUPFAM" id="SSF53649">
    <property type="entry name" value="Alkaline phosphatase-like"/>
    <property type="match status" value="1"/>
</dbReference>
<comment type="catalytic activity">
    <reaction evidence="11">
        <text>a phosphate monoester + H2O = an alcohol + phosphate</text>
        <dbReference type="Rhea" id="RHEA:15017"/>
        <dbReference type="ChEBI" id="CHEBI:15377"/>
        <dbReference type="ChEBI" id="CHEBI:30879"/>
        <dbReference type="ChEBI" id="CHEBI:43474"/>
        <dbReference type="ChEBI" id="CHEBI:67140"/>
        <dbReference type="EC" id="3.1.3.1"/>
    </reaction>
</comment>
<evidence type="ECO:0000256" key="1">
    <source>
        <dbReference type="ARBA" id="ARBA00005984"/>
    </source>
</evidence>
<evidence type="ECO:0000256" key="10">
    <source>
        <dbReference type="RuleBase" id="RU003946"/>
    </source>
</evidence>
<feature type="binding site" evidence="9">
    <location>
        <position position="379"/>
    </location>
    <ligand>
        <name>Zn(2+)</name>
        <dbReference type="ChEBI" id="CHEBI:29105"/>
        <label>2</label>
    </ligand>
</feature>
<dbReference type="InterPro" id="IPR017850">
    <property type="entry name" value="Alkaline_phosphatase_core_sf"/>
</dbReference>
<keyword evidence="3" id="KW-0597">Phosphoprotein</keyword>
<dbReference type="GO" id="GO:0004035">
    <property type="term" value="F:alkaline phosphatase activity"/>
    <property type="evidence" value="ECO:0007669"/>
    <property type="project" value="UniProtKB-EC"/>
</dbReference>
<gene>
    <name evidence="12" type="ORF">FA09DRAFT_295970</name>
</gene>
<feature type="binding site" evidence="9">
    <location>
        <position position="425"/>
    </location>
    <ligand>
        <name>Zn(2+)</name>
        <dbReference type="ChEBI" id="CHEBI:29105"/>
        <label>2</label>
    </ligand>
</feature>
<accession>A0A316ZFM5</accession>
<dbReference type="InterPro" id="IPR001952">
    <property type="entry name" value="Alkaline_phosphatase"/>
</dbReference>
<dbReference type="RefSeq" id="XP_025599352.1">
    <property type="nucleotide sequence ID" value="XM_025740149.1"/>
</dbReference>
<sequence>MEKASPASSALPRPALARRASVASSGASRLARRLRALLPLLGALGLLCLLLPHVPPHLSPLTHHRHGKHTSKLNVILMISDGYGPASETLGRAALSLLEHAHTTHNILPHTPLDRLLVGSHRSASADSLITDSAAGATAFACGAKSYNGAIGVDAEGRACGTVFEAAKLKGWSTGVVVTSRLTDATPGAFISHVASRAQEPLIALHSLGHDAAAVNVSVDLGPGTAPLTAPLDLAIGGGGCLYLPRAHAQSCRSDDADLVALAQRQGWDVRFGKAFNVSSELAVAAHAEKASQQAMPHLDSLSTTSLNDDLFAHAKTPLLTLLSPSNTPYEIDRLSLPSSLRAAFPPLKSLALSALRLLSESKSNKKGLLLMIEGSQIDLGGHMNDPATHVREIVAYQEAIQAVREWVDAANKRGERSVLISTSDHETGGLTLGRQLSAAYPNYAYHPSVLLRPTASASALSAQLIAFARAVPRPSAADVRAFIARETLGKGAGFVGDAPHGGAATHEEVERVLQSIKETTPDGGEHASASFVPPINTADEARKVIADCISRRAEVGWSTTGHTGVDIPVHAHGHRSDELRGNIENIDIGAFIARTLGLDLKATTEALRKH</sequence>
<evidence type="ECO:0000313" key="12">
    <source>
        <dbReference type="EMBL" id="PWN99073.1"/>
    </source>
</evidence>
<comment type="cofactor">
    <cofactor evidence="9">
        <name>Zn(2+)</name>
        <dbReference type="ChEBI" id="CHEBI:29105"/>
    </cofactor>
    <text evidence="9">Binds 2 Zn(2+) ions.</text>
</comment>
<dbReference type="EC" id="3.1.3.1" evidence="2 11"/>